<dbReference type="Gene3D" id="3.40.50.150">
    <property type="entry name" value="Vaccinia Virus protein VP39"/>
    <property type="match status" value="1"/>
</dbReference>
<gene>
    <name evidence="3" type="primary">ubiE_1</name>
    <name evidence="3" type="ORF">A0J61_03104</name>
</gene>
<dbReference type="InterPro" id="IPR029063">
    <property type="entry name" value="SAM-dependent_MTases_sf"/>
</dbReference>
<dbReference type="FunCoup" id="A0A1C7NII9">
    <property type="interactions" value="432"/>
</dbReference>
<dbReference type="InterPro" id="IPR041698">
    <property type="entry name" value="Methyltransf_25"/>
</dbReference>
<dbReference type="STRING" id="101091.A0A1C7NII9"/>
<dbReference type="CDD" id="cd02440">
    <property type="entry name" value="AdoMet_MTases"/>
    <property type="match status" value="1"/>
</dbReference>
<dbReference type="Pfam" id="PF13649">
    <property type="entry name" value="Methyltransf_25"/>
    <property type="match status" value="1"/>
</dbReference>
<dbReference type="AlphaFoldDB" id="A0A1C7NII9"/>
<feature type="domain" description="Methyltransferase" evidence="2">
    <location>
        <begin position="120"/>
        <end position="211"/>
    </location>
</feature>
<evidence type="ECO:0000313" key="4">
    <source>
        <dbReference type="Proteomes" id="UP000093000"/>
    </source>
</evidence>
<feature type="region of interest" description="Disordered" evidence="1">
    <location>
        <begin position="1"/>
        <end position="34"/>
    </location>
</feature>
<dbReference type="PANTHER" id="PTHR43591:SF105">
    <property type="entry name" value="METHYLTRANSFERASE DOMAIN-CONTAINING PROTEIN-RELATED"/>
    <property type="match status" value="1"/>
</dbReference>
<evidence type="ECO:0000256" key="1">
    <source>
        <dbReference type="SAM" id="MobiDB-lite"/>
    </source>
</evidence>
<keyword evidence="3" id="KW-0489">Methyltransferase</keyword>
<proteinExistence type="predicted"/>
<dbReference type="OrthoDB" id="2013972at2759"/>
<dbReference type="GO" id="GO:0032259">
    <property type="term" value="P:methylation"/>
    <property type="evidence" value="ECO:0007669"/>
    <property type="project" value="UniProtKB-KW"/>
</dbReference>
<keyword evidence="4" id="KW-1185">Reference proteome</keyword>
<name>A0A1C7NII9_9FUNG</name>
<dbReference type="GO" id="GO:0008168">
    <property type="term" value="F:methyltransferase activity"/>
    <property type="evidence" value="ECO:0007669"/>
    <property type="project" value="UniProtKB-KW"/>
</dbReference>
<comment type="caution">
    <text evidence="3">The sequence shown here is derived from an EMBL/GenBank/DDBJ whole genome shotgun (WGS) entry which is preliminary data.</text>
</comment>
<dbReference type="PANTHER" id="PTHR43591">
    <property type="entry name" value="METHYLTRANSFERASE"/>
    <property type="match status" value="1"/>
</dbReference>
<dbReference type="InParanoid" id="A0A1C7NII9"/>
<organism evidence="3 4">
    <name type="scientific">Choanephora cucurbitarum</name>
    <dbReference type="NCBI Taxonomy" id="101091"/>
    <lineage>
        <taxon>Eukaryota</taxon>
        <taxon>Fungi</taxon>
        <taxon>Fungi incertae sedis</taxon>
        <taxon>Mucoromycota</taxon>
        <taxon>Mucoromycotina</taxon>
        <taxon>Mucoromycetes</taxon>
        <taxon>Mucorales</taxon>
        <taxon>Mucorineae</taxon>
        <taxon>Choanephoraceae</taxon>
        <taxon>Choanephoroideae</taxon>
        <taxon>Choanephora</taxon>
    </lineage>
</organism>
<dbReference type="EMBL" id="LUGH01000128">
    <property type="protein sequence ID" value="OBZ88845.1"/>
    <property type="molecule type" value="Genomic_DNA"/>
</dbReference>
<evidence type="ECO:0000259" key="2">
    <source>
        <dbReference type="Pfam" id="PF13649"/>
    </source>
</evidence>
<keyword evidence="3" id="KW-0830">Ubiquinone</keyword>
<feature type="compositionally biased region" description="Basic and acidic residues" evidence="1">
    <location>
        <begin position="8"/>
        <end position="17"/>
    </location>
</feature>
<protein>
    <submittedName>
        <fullName evidence="3">Ubiquinone/menaquinone biosynthesis C-methyltransferase UbiE</fullName>
    </submittedName>
</protein>
<sequence>MGNQASKVIEKSKEKREKRATKSNRRRSTITLGGRAHSSLMMTSKGSQANYDWIDDKQESAMPPPTKSRRQSITEFFVGRKKSLVQEDLREFDRLQRQHYLLKSARKANCLSQVKGSMTIVDAGTGNGIWALEIAAENPDCQVIGLDLRAPNEQQGRPKNLTYHEADITETWPIESNSVDFIFQRSMGQSIQKEQWNKVLSEMLRVLKPGGTIELVEADLWHHNPGPVQKAFDEFYQSQCAENGLDFIFTEAIGPEVEAVGFIDLEHRTIDIPVGEWPQDAELKQFGFINKEIQKAYLRNRKAFYITKWGITPDDYELAVQEVLAEFEDYHGFTRYNCWTAKKSAN</sequence>
<evidence type="ECO:0000313" key="3">
    <source>
        <dbReference type="EMBL" id="OBZ88845.1"/>
    </source>
</evidence>
<keyword evidence="3" id="KW-0808">Transferase</keyword>
<dbReference type="SUPFAM" id="SSF53335">
    <property type="entry name" value="S-adenosyl-L-methionine-dependent methyltransferases"/>
    <property type="match status" value="1"/>
</dbReference>
<reference evidence="3 4" key="1">
    <citation type="submission" date="2016-03" db="EMBL/GenBank/DDBJ databases">
        <title>Choanephora cucurbitarum.</title>
        <authorList>
            <person name="Min B."/>
            <person name="Park H."/>
            <person name="Park J.-H."/>
            <person name="Shin H.-D."/>
            <person name="Choi I.-G."/>
        </authorList>
    </citation>
    <scope>NUCLEOTIDE SEQUENCE [LARGE SCALE GENOMIC DNA]</scope>
    <source>
        <strain evidence="3 4">KUS-F28377</strain>
    </source>
</reference>
<feature type="compositionally biased region" description="Basic residues" evidence="1">
    <location>
        <begin position="18"/>
        <end position="28"/>
    </location>
</feature>
<dbReference type="Proteomes" id="UP000093000">
    <property type="component" value="Unassembled WGS sequence"/>
</dbReference>
<accession>A0A1C7NII9</accession>